<comment type="subcellular location">
    <subcellularLocation>
        <location evidence="1">Membrane</location>
        <topology evidence="1">Multi-pass membrane protein</topology>
    </subcellularLocation>
</comment>
<feature type="transmembrane region" description="Helical" evidence="6">
    <location>
        <begin position="231"/>
        <end position="252"/>
    </location>
</feature>
<dbReference type="SUPFAM" id="SSF144083">
    <property type="entry name" value="Magnesium transport protein CorA, transmembrane region"/>
    <property type="match status" value="1"/>
</dbReference>
<evidence type="ECO:0000256" key="6">
    <source>
        <dbReference type="SAM" id="Phobius"/>
    </source>
</evidence>
<keyword evidence="2 6" id="KW-0812">Transmembrane</keyword>
<proteinExistence type="predicted"/>
<organism evidence="7 8">
    <name type="scientific">Colletotrichum gloeosporioides</name>
    <name type="common">Anthracnose fungus</name>
    <name type="synonym">Glomerella cingulata</name>
    <dbReference type="NCBI Taxonomy" id="474922"/>
    <lineage>
        <taxon>Eukaryota</taxon>
        <taxon>Fungi</taxon>
        <taxon>Dikarya</taxon>
        <taxon>Ascomycota</taxon>
        <taxon>Pezizomycotina</taxon>
        <taxon>Sordariomycetes</taxon>
        <taxon>Hypocreomycetidae</taxon>
        <taxon>Glomerellales</taxon>
        <taxon>Glomerellaceae</taxon>
        <taxon>Colletotrichum</taxon>
        <taxon>Colletotrichum gloeosporioides species complex</taxon>
    </lineage>
</organism>
<evidence type="ECO:0000256" key="3">
    <source>
        <dbReference type="ARBA" id="ARBA00022989"/>
    </source>
</evidence>
<feature type="transmembrane region" description="Helical" evidence="6">
    <location>
        <begin position="195"/>
        <end position="219"/>
    </location>
</feature>
<dbReference type="Proteomes" id="UP000613401">
    <property type="component" value="Unassembled WGS sequence"/>
</dbReference>
<dbReference type="EMBL" id="WVTB01000041">
    <property type="protein sequence ID" value="KAF3805639.1"/>
    <property type="molecule type" value="Genomic_DNA"/>
</dbReference>
<keyword evidence="8" id="KW-1185">Reference proteome</keyword>
<evidence type="ECO:0000256" key="2">
    <source>
        <dbReference type="ARBA" id="ARBA00022692"/>
    </source>
</evidence>
<dbReference type="GeneID" id="69012828"/>
<dbReference type="RefSeq" id="XP_045264798.1">
    <property type="nucleotide sequence ID" value="XM_045405696.1"/>
</dbReference>
<gene>
    <name evidence="7" type="ORF">GCG54_00005678</name>
</gene>
<dbReference type="Gene3D" id="1.20.58.340">
    <property type="entry name" value="Magnesium transport protein CorA, transmembrane region"/>
    <property type="match status" value="1"/>
</dbReference>
<evidence type="ECO:0000256" key="4">
    <source>
        <dbReference type="ARBA" id="ARBA00023136"/>
    </source>
</evidence>
<evidence type="ECO:0000256" key="5">
    <source>
        <dbReference type="SAM" id="MobiDB-lite"/>
    </source>
</evidence>
<reference evidence="7" key="1">
    <citation type="journal article" date="2020" name="Phytopathology">
        <title>Genome sequence and comparative analysis of Colletotrichum gloeosporioides isolated from Liriodendron leaves.</title>
        <authorList>
            <person name="Fu F.F."/>
            <person name="Hao Z."/>
            <person name="Wang P."/>
            <person name="Lu Y."/>
            <person name="Xue L.J."/>
            <person name="Wei G."/>
            <person name="Tian Y."/>
            <person name="Baishi H."/>
            <person name="Xu H."/>
            <person name="Shi J."/>
            <person name="Cheng T."/>
            <person name="Wang G."/>
            <person name="Yi Y."/>
            <person name="Chen J."/>
        </authorList>
    </citation>
    <scope>NUCLEOTIDE SEQUENCE</scope>
    <source>
        <strain evidence="7">Lc1</strain>
    </source>
</reference>
<comment type="caution">
    <text evidence="7">The sequence shown here is derived from an EMBL/GenBank/DDBJ whole genome shotgun (WGS) entry which is preliminary data.</text>
</comment>
<evidence type="ECO:0000313" key="7">
    <source>
        <dbReference type="EMBL" id="KAF3805639.1"/>
    </source>
</evidence>
<accession>A0A8H4FLT3</accession>
<dbReference type="InterPro" id="IPR002523">
    <property type="entry name" value="MgTranspt_CorA/ZnTranspt_ZntB"/>
</dbReference>
<dbReference type="GO" id="GO:0046873">
    <property type="term" value="F:metal ion transmembrane transporter activity"/>
    <property type="evidence" value="ECO:0007669"/>
    <property type="project" value="InterPro"/>
</dbReference>
<dbReference type="Pfam" id="PF01544">
    <property type="entry name" value="CorA"/>
    <property type="match status" value="1"/>
</dbReference>
<evidence type="ECO:0000256" key="1">
    <source>
        <dbReference type="ARBA" id="ARBA00004141"/>
    </source>
</evidence>
<dbReference type="InterPro" id="IPR045863">
    <property type="entry name" value="CorA_TM1_TM2"/>
</dbReference>
<dbReference type="GO" id="GO:0016020">
    <property type="term" value="C:membrane"/>
    <property type="evidence" value="ECO:0007669"/>
    <property type="project" value="UniProtKB-SubCell"/>
</dbReference>
<sequence>MDQAASLLEDGLRFILKVFSPSPLLKWSSILPTEILSQISLKLINDLTEEHLDITTVYSEYIQKLCINRTLANEVIIPTENQVIDSGHGVTTPTRENRAIAPRNGVTTPTRGNRVTDPGHGVTTPTRENRATDPGHGISFTDGPTLTTQGLIQSMGTSETRVRAQNYPRQIPEASEGSWLNQNKTQTRKDTQEQAIYAFTIVTIIFLPLSTVAGIFGMNTTDIRDIEYGQWLYWATAVPVTALVILGGLWWMGELGNAVLWLLNVRRPSQKDLRNVERFESRTESSEDDLPPPHVYREYRERMLRRGV</sequence>
<keyword evidence="4 6" id="KW-0472">Membrane</keyword>
<evidence type="ECO:0000313" key="8">
    <source>
        <dbReference type="Proteomes" id="UP000613401"/>
    </source>
</evidence>
<feature type="region of interest" description="Disordered" evidence="5">
    <location>
        <begin position="102"/>
        <end position="144"/>
    </location>
</feature>
<keyword evidence="3 6" id="KW-1133">Transmembrane helix</keyword>
<reference evidence="7" key="2">
    <citation type="submission" date="2020-03" db="EMBL/GenBank/DDBJ databases">
        <authorList>
            <person name="Fu F.-F."/>
            <person name="Chen J."/>
        </authorList>
    </citation>
    <scope>NUCLEOTIDE SEQUENCE</scope>
    <source>
        <strain evidence="7">Lc1</strain>
    </source>
</reference>
<dbReference type="AlphaFoldDB" id="A0A8H4FLT3"/>
<protein>
    <submittedName>
        <fullName evidence="7">Uncharacterized protein</fullName>
    </submittedName>
</protein>
<name>A0A8H4FLT3_COLGL</name>